<name>A0A182EBV3_ONCOC</name>
<protein>
    <submittedName>
        <fullName evidence="2 4">Uncharacterized protein</fullName>
    </submittedName>
</protein>
<organism evidence="4">
    <name type="scientific">Onchocerca ochengi</name>
    <name type="common">Filarial nematode worm</name>
    <dbReference type="NCBI Taxonomy" id="42157"/>
    <lineage>
        <taxon>Eukaryota</taxon>
        <taxon>Metazoa</taxon>
        <taxon>Ecdysozoa</taxon>
        <taxon>Nematoda</taxon>
        <taxon>Chromadorea</taxon>
        <taxon>Rhabditida</taxon>
        <taxon>Spirurina</taxon>
        <taxon>Spiruromorpha</taxon>
        <taxon>Filarioidea</taxon>
        <taxon>Onchocercidae</taxon>
        <taxon>Onchocerca</taxon>
    </lineage>
</organism>
<sequence length="159" mass="18339">MQFLGALNICLIFFYNEINVGQTSGQNPEQSIDFWGFIRRTTTQTPSTTTQTRTIDVQAEIREMLDRLKQRDSNCTLQKKLIQEIEEGTVERDSITNYLEFFGVEREQVEREQLIAAVPEGVFFVPRFVLNDNSRFALLTSISNYFLESCDDANTEGMD</sequence>
<reference evidence="2 3" key="2">
    <citation type="submission" date="2018-08" db="EMBL/GenBank/DDBJ databases">
        <authorList>
            <person name="Laetsch R D."/>
            <person name="Stevens L."/>
            <person name="Kumar S."/>
            <person name="Blaxter L. M."/>
        </authorList>
    </citation>
    <scope>NUCLEOTIDE SEQUENCE [LARGE SCALE GENOMIC DNA]</scope>
</reference>
<accession>A0A182EBV3</accession>
<feature type="chain" id="PRO_5043137383" evidence="1">
    <location>
        <begin position="26"/>
        <end position="159"/>
    </location>
</feature>
<keyword evidence="1" id="KW-0732">Signal</keyword>
<dbReference type="EMBL" id="UYRW01001499">
    <property type="protein sequence ID" value="VDK78015.1"/>
    <property type="molecule type" value="Genomic_DNA"/>
</dbReference>
<dbReference type="Proteomes" id="UP000271087">
    <property type="component" value="Unassembled WGS sequence"/>
</dbReference>
<dbReference type="AlphaFoldDB" id="A0A182EBV3"/>
<feature type="signal peptide" evidence="1">
    <location>
        <begin position="1"/>
        <end position="25"/>
    </location>
</feature>
<keyword evidence="3" id="KW-1185">Reference proteome</keyword>
<evidence type="ECO:0000256" key="1">
    <source>
        <dbReference type="SAM" id="SignalP"/>
    </source>
</evidence>
<gene>
    <name evidence="2" type="ORF">NOO_LOCUS5541</name>
</gene>
<evidence type="ECO:0000313" key="2">
    <source>
        <dbReference type="EMBL" id="VDK78015.1"/>
    </source>
</evidence>
<reference evidence="4" key="1">
    <citation type="submission" date="2016-06" db="UniProtKB">
        <authorList>
            <consortium name="WormBaseParasite"/>
        </authorList>
    </citation>
    <scope>IDENTIFICATION</scope>
</reference>
<evidence type="ECO:0000313" key="4">
    <source>
        <dbReference type="WBParaSite" id="nOo.2.0.1.t05541-RA"/>
    </source>
</evidence>
<evidence type="ECO:0000313" key="3">
    <source>
        <dbReference type="Proteomes" id="UP000271087"/>
    </source>
</evidence>
<dbReference type="WBParaSite" id="nOo.2.0.1.t05541-RA">
    <property type="protein sequence ID" value="nOo.2.0.1.t05541-RA"/>
    <property type="gene ID" value="nOo.2.0.1.g05541"/>
</dbReference>
<proteinExistence type="predicted"/>